<dbReference type="Proteomes" id="UP000178082">
    <property type="component" value="Unassembled WGS sequence"/>
</dbReference>
<comment type="caution">
    <text evidence="1">The sequence shown here is derived from an EMBL/GenBank/DDBJ whole genome shotgun (WGS) entry which is preliminary data.</text>
</comment>
<name>A0A1F7SE94_9BACT</name>
<proteinExistence type="predicted"/>
<sequence>MIFDLSLFYITPWFDFFLAVVLAQSKMAMELLSKENIEKLLSPKQLAVGNIFLKANLFCYLI</sequence>
<dbReference type="STRING" id="1817883.A3G31_06665"/>
<dbReference type="EMBL" id="MGDI01000033">
    <property type="protein sequence ID" value="OGL52096.1"/>
    <property type="molecule type" value="Genomic_DNA"/>
</dbReference>
<dbReference type="AlphaFoldDB" id="A0A1F7SE94"/>
<organism evidence="1 2">
    <name type="scientific">Candidatus Schekmanbacteria bacterium RIFCSPLOWO2_12_FULL_38_15</name>
    <dbReference type="NCBI Taxonomy" id="1817883"/>
    <lineage>
        <taxon>Bacteria</taxon>
        <taxon>Candidatus Schekmaniibacteriota</taxon>
    </lineage>
</organism>
<reference evidence="1 2" key="1">
    <citation type="journal article" date="2016" name="Nat. Commun.">
        <title>Thousands of microbial genomes shed light on interconnected biogeochemical processes in an aquifer system.</title>
        <authorList>
            <person name="Anantharaman K."/>
            <person name="Brown C.T."/>
            <person name="Hug L.A."/>
            <person name="Sharon I."/>
            <person name="Castelle C.J."/>
            <person name="Probst A.J."/>
            <person name="Thomas B.C."/>
            <person name="Singh A."/>
            <person name="Wilkins M.J."/>
            <person name="Karaoz U."/>
            <person name="Brodie E.L."/>
            <person name="Williams K.H."/>
            <person name="Hubbard S.S."/>
            <person name="Banfield J.F."/>
        </authorList>
    </citation>
    <scope>NUCLEOTIDE SEQUENCE [LARGE SCALE GENOMIC DNA]</scope>
</reference>
<protein>
    <recommendedName>
        <fullName evidence="3">CNNM transmembrane domain-containing protein</fullName>
    </recommendedName>
</protein>
<gene>
    <name evidence="1" type="ORF">A3G31_06665</name>
</gene>
<evidence type="ECO:0000313" key="2">
    <source>
        <dbReference type="Proteomes" id="UP000178082"/>
    </source>
</evidence>
<evidence type="ECO:0000313" key="1">
    <source>
        <dbReference type="EMBL" id="OGL52096.1"/>
    </source>
</evidence>
<evidence type="ECO:0008006" key="3">
    <source>
        <dbReference type="Google" id="ProtNLM"/>
    </source>
</evidence>
<accession>A0A1F7SE94</accession>